<evidence type="ECO:0000259" key="2">
    <source>
        <dbReference type="Pfam" id="PF13439"/>
    </source>
</evidence>
<sequence>MRIGYFVWEYPPRIIGGLGTYAENICPAILDLGHDISVFTVNDGTLKTREILKGIDVNRPMLADGSSILPLFLTEDLKRWGTGIKLFNDVLIYNILSATKFVNELIKKEGYNFDMICAHDWLSAMAGIMIKQETGLPFVLHLHSTEWGRSLDGGSETVLHIEKTAADVADRIITVSYPMEEDLIRHGFDPDKIKVCWNGIRVDKYDPKRLANEDIMRLRSRYGIGPEERLILFVGRLTAVKGVVNLVKAMPTVISKHPEAKLVILGKGELERTVSDLINRLGVGDKVKTRFEFVSEEERILHYGACDIFAAPSVYEPFGIIALEAMAMEKPVVVGAKGISGFRDFVIPSGHDQTGVHVDGNSSADIAWGINTLLEDMEGAREMGKRGRRRVKKYFSWDKIAEYTIAIYEDVIKEVGKK</sequence>
<dbReference type="Gene3D" id="3.40.50.2000">
    <property type="entry name" value="Glycogen Phosphorylase B"/>
    <property type="match status" value="2"/>
</dbReference>
<proteinExistence type="predicted"/>
<dbReference type="GO" id="GO:0102710">
    <property type="term" value="F:D-inositol-3-phosphate glycosyltransferase activity"/>
    <property type="evidence" value="ECO:0007669"/>
    <property type="project" value="UniProtKB-EC"/>
</dbReference>
<dbReference type="InterPro" id="IPR028098">
    <property type="entry name" value="Glyco_trans_4-like_N"/>
</dbReference>
<dbReference type="AlphaFoldDB" id="A0A7G9YXR7"/>
<name>A0A7G9YXR7_9EURY</name>
<dbReference type="InterPro" id="IPR001296">
    <property type="entry name" value="Glyco_trans_1"/>
</dbReference>
<dbReference type="InterPro" id="IPR050194">
    <property type="entry name" value="Glycosyltransferase_grp1"/>
</dbReference>
<protein>
    <submittedName>
        <fullName evidence="3">D-inositol-3-phosphate glycosyltransferase</fullName>
        <ecNumber evidence="3">2.4.1.250</ecNumber>
    </submittedName>
</protein>
<keyword evidence="3" id="KW-0808">Transferase</keyword>
<dbReference type="SUPFAM" id="SSF53756">
    <property type="entry name" value="UDP-Glycosyltransferase/glycogen phosphorylase"/>
    <property type="match status" value="1"/>
</dbReference>
<feature type="domain" description="Glycosyl transferase family 1" evidence="1">
    <location>
        <begin position="218"/>
        <end position="390"/>
    </location>
</feature>
<dbReference type="PANTHER" id="PTHR45947">
    <property type="entry name" value="SULFOQUINOVOSYL TRANSFERASE SQD2"/>
    <property type="match status" value="1"/>
</dbReference>
<accession>A0A7G9YXR7</accession>
<evidence type="ECO:0000313" key="3">
    <source>
        <dbReference type="EMBL" id="QNO52801.1"/>
    </source>
</evidence>
<evidence type="ECO:0000259" key="1">
    <source>
        <dbReference type="Pfam" id="PF00534"/>
    </source>
</evidence>
<gene>
    <name evidence="3" type="primary">mshA_2</name>
    <name evidence="3" type="ORF">HGGDFBBL_00033</name>
</gene>
<dbReference type="EMBL" id="MT631521">
    <property type="protein sequence ID" value="QNO52801.1"/>
    <property type="molecule type" value="Genomic_DNA"/>
</dbReference>
<keyword evidence="3" id="KW-0328">Glycosyltransferase</keyword>
<dbReference type="CDD" id="cd03801">
    <property type="entry name" value="GT4_PimA-like"/>
    <property type="match status" value="1"/>
</dbReference>
<dbReference type="Pfam" id="PF00534">
    <property type="entry name" value="Glycos_transf_1"/>
    <property type="match status" value="1"/>
</dbReference>
<dbReference type="Pfam" id="PF13439">
    <property type="entry name" value="Glyco_transf_4"/>
    <property type="match status" value="1"/>
</dbReference>
<reference evidence="3" key="1">
    <citation type="submission" date="2020-06" db="EMBL/GenBank/DDBJ databases">
        <title>Unique genomic features of the anaerobic methanotrophic archaea.</title>
        <authorList>
            <person name="Chadwick G.L."/>
            <person name="Skennerton C.T."/>
            <person name="Laso-Perez R."/>
            <person name="Leu A.O."/>
            <person name="Speth D.R."/>
            <person name="Yu H."/>
            <person name="Morgan-Lang C."/>
            <person name="Hatzenpichler R."/>
            <person name="Goudeau D."/>
            <person name="Malmstrom R."/>
            <person name="Brazelton W.J."/>
            <person name="Woyke T."/>
            <person name="Hallam S.J."/>
            <person name="Tyson G.W."/>
            <person name="Wegener G."/>
            <person name="Boetius A."/>
            <person name="Orphan V."/>
        </authorList>
    </citation>
    <scope>NUCLEOTIDE SEQUENCE</scope>
</reference>
<dbReference type="PANTHER" id="PTHR45947:SF3">
    <property type="entry name" value="SULFOQUINOVOSYL TRANSFERASE SQD2"/>
    <property type="match status" value="1"/>
</dbReference>
<dbReference type="EC" id="2.4.1.250" evidence="3"/>
<feature type="domain" description="Glycosyltransferase subfamily 4-like N-terminal" evidence="2">
    <location>
        <begin position="15"/>
        <end position="203"/>
    </location>
</feature>
<organism evidence="3">
    <name type="scientific">Candidatus Methanophagaceae archaeon ANME-1 ERB6</name>
    <dbReference type="NCBI Taxonomy" id="2759912"/>
    <lineage>
        <taxon>Archaea</taxon>
        <taxon>Methanobacteriati</taxon>
        <taxon>Methanobacteriota</taxon>
        <taxon>Stenosarchaea group</taxon>
        <taxon>Methanomicrobia</taxon>
        <taxon>Candidatus Methanophagales</taxon>
        <taxon>Candidatus Methanophagaceae</taxon>
    </lineage>
</organism>